<dbReference type="OrthoDB" id="2245989at2759"/>
<accession>A0A6A6UQL0</accession>
<feature type="compositionally biased region" description="Basic residues" evidence="1">
    <location>
        <begin position="31"/>
        <end position="40"/>
    </location>
</feature>
<evidence type="ECO:0000256" key="1">
    <source>
        <dbReference type="SAM" id="MobiDB-lite"/>
    </source>
</evidence>
<feature type="compositionally biased region" description="Basic and acidic residues" evidence="1">
    <location>
        <begin position="1"/>
        <end position="30"/>
    </location>
</feature>
<gene>
    <name evidence="2" type="ORF">BT63DRAFT_449568</name>
</gene>
<dbReference type="PANTHER" id="PTHR38116:SF9">
    <property type="entry name" value="BZIP DOMAIN-CONTAINING PROTEIN"/>
    <property type="match status" value="1"/>
</dbReference>
<evidence type="ECO:0000313" key="2">
    <source>
        <dbReference type="EMBL" id="KAF2674579.1"/>
    </source>
</evidence>
<dbReference type="PANTHER" id="PTHR38116">
    <property type="entry name" value="CHROMOSOME 7, WHOLE GENOME SHOTGUN SEQUENCE"/>
    <property type="match status" value="1"/>
</dbReference>
<proteinExistence type="predicted"/>
<dbReference type="AlphaFoldDB" id="A0A6A6UQL0"/>
<protein>
    <recommendedName>
        <fullName evidence="4">BZIP domain-containing protein</fullName>
    </recommendedName>
</protein>
<feature type="region of interest" description="Disordered" evidence="1">
    <location>
        <begin position="1"/>
        <end position="54"/>
    </location>
</feature>
<dbReference type="EMBL" id="MU004230">
    <property type="protein sequence ID" value="KAF2674579.1"/>
    <property type="molecule type" value="Genomic_DNA"/>
</dbReference>
<evidence type="ECO:0000313" key="3">
    <source>
        <dbReference type="Proteomes" id="UP000799302"/>
    </source>
</evidence>
<reference evidence="2" key="1">
    <citation type="journal article" date="2020" name="Stud. Mycol.">
        <title>101 Dothideomycetes genomes: a test case for predicting lifestyles and emergence of pathogens.</title>
        <authorList>
            <person name="Haridas S."/>
            <person name="Albert R."/>
            <person name="Binder M."/>
            <person name="Bloem J."/>
            <person name="Labutti K."/>
            <person name="Salamov A."/>
            <person name="Andreopoulos B."/>
            <person name="Baker S."/>
            <person name="Barry K."/>
            <person name="Bills G."/>
            <person name="Bluhm B."/>
            <person name="Cannon C."/>
            <person name="Castanera R."/>
            <person name="Culley D."/>
            <person name="Daum C."/>
            <person name="Ezra D."/>
            <person name="Gonzalez J."/>
            <person name="Henrissat B."/>
            <person name="Kuo A."/>
            <person name="Liang C."/>
            <person name="Lipzen A."/>
            <person name="Lutzoni F."/>
            <person name="Magnuson J."/>
            <person name="Mondo S."/>
            <person name="Nolan M."/>
            <person name="Ohm R."/>
            <person name="Pangilinan J."/>
            <person name="Park H.-J."/>
            <person name="Ramirez L."/>
            <person name="Alfaro M."/>
            <person name="Sun H."/>
            <person name="Tritt A."/>
            <person name="Yoshinaga Y."/>
            <person name="Zwiers L.-H."/>
            <person name="Turgeon B."/>
            <person name="Goodwin S."/>
            <person name="Spatafora J."/>
            <person name="Crous P."/>
            <person name="Grigoriev I."/>
        </authorList>
    </citation>
    <scope>NUCLEOTIDE SEQUENCE</scope>
    <source>
        <strain evidence="2">CBS 115976</strain>
    </source>
</reference>
<evidence type="ECO:0008006" key="4">
    <source>
        <dbReference type="Google" id="ProtNLM"/>
    </source>
</evidence>
<dbReference type="InterPro" id="IPR021833">
    <property type="entry name" value="DUF3425"/>
</dbReference>
<dbReference type="Proteomes" id="UP000799302">
    <property type="component" value="Unassembled WGS sequence"/>
</dbReference>
<name>A0A6A6UQL0_9PEZI</name>
<dbReference type="Pfam" id="PF11905">
    <property type="entry name" value="DUF3425"/>
    <property type="match status" value="1"/>
</dbReference>
<sequence>MLNRERLSSSDDWHDVVDRKKRKQIQDRLAQRARRKRLAKDKKSIPNDTPTGINKTIGLQAGQVQASTDCQCSRGCICSVNQFSSDHSSVTDTSVEHHASYVEPKAHSFNAILMQTGKLLGIRCGMSFPCKSNPAPRDTPECLQPTLLQLSAVHWQWIDRFPFPDFRDEIILNSGNIDEEEFLEDLFSIDAFTLSRGGNPFDFSTYTINPHFQIRWGYLFPSFPMEPTD</sequence>
<keyword evidence="3" id="KW-1185">Reference proteome</keyword>
<organism evidence="2 3">
    <name type="scientific">Microthyrium microscopicum</name>
    <dbReference type="NCBI Taxonomy" id="703497"/>
    <lineage>
        <taxon>Eukaryota</taxon>
        <taxon>Fungi</taxon>
        <taxon>Dikarya</taxon>
        <taxon>Ascomycota</taxon>
        <taxon>Pezizomycotina</taxon>
        <taxon>Dothideomycetes</taxon>
        <taxon>Dothideomycetes incertae sedis</taxon>
        <taxon>Microthyriales</taxon>
        <taxon>Microthyriaceae</taxon>
        <taxon>Microthyrium</taxon>
    </lineage>
</organism>